<comment type="caution">
    <text evidence="1">The sequence shown here is derived from an EMBL/GenBank/DDBJ whole genome shotgun (WGS) entry which is preliminary data.</text>
</comment>
<gene>
    <name evidence="1" type="ORF">PSEHALCIP103_00392</name>
</gene>
<proteinExistence type="predicted"/>
<name>A0A9W4QSJ3_PSEHA</name>
<dbReference type="EMBL" id="CAMAPB010000003">
    <property type="protein sequence ID" value="CAH9051383.1"/>
    <property type="molecule type" value="Genomic_DNA"/>
</dbReference>
<reference evidence="1" key="1">
    <citation type="submission" date="2022-07" db="EMBL/GenBank/DDBJ databases">
        <authorList>
            <person name="Criscuolo A."/>
        </authorList>
    </citation>
    <scope>NUCLEOTIDE SEQUENCE</scope>
    <source>
        <strain evidence="1">CIP103197</strain>
    </source>
</reference>
<accession>A0A9W4QSJ3</accession>
<protein>
    <submittedName>
        <fullName evidence="1">Uncharacterized protein</fullName>
    </submittedName>
</protein>
<evidence type="ECO:0000313" key="2">
    <source>
        <dbReference type="Proteomes" id="UP001152447"/>
    </source>
</evidence>
<sequence>MALMRMLDRQLEQLSFHLNNIALYVQENNIQDATEELAIVDKLLVELFSIEHSFTPNEVDSMSKLLSSLHELVSLIAEQKSDAKKNLTTFLSNKKGLGVYNSIK</sequence>
<dbReference type="Proteomes" id="UP001152447">
    <property type="component" value="Unassembled WGS sequence"/>
</dbReference>
<organism evidence="1 2">
    <name type="scientific">Pseudoalteromonas haloplanktis</name>
    <name type="common">Alteromonas haloplanktis</name>
    <dbReference type="NCBI Taxonomy" id="228"/>
    <lineage>
        <taxon>Bacteria</taxon>
        <taxon>Pseudomonadati</taxon>
        <taxon>Pseudomonadota</taxon>
        <taxon>Gammaproteobacteria</taxon>
        <taxon>Alteromonadales</taxon>
        <taxon>Pseudoalteromonadaceae</taxon>
        <taxon>Pseudoalteromonas</taxon>
    </lineage>
</organism>
<evidence type="ECO:0000313" key="1">
    <source>
        <dbReference type="EMBL" id="CAH9051383.1"/>
    </source>
</evidence>
<keyword evidence="2" id="KW-1185">Reference proteome</keyword>
<dbReference type="AlphaFoldDB" id="A0A9W4QSJ3"/>